<organism evidence="2 3">
    <name type="scientific">Paralvinella palmiformis</name>
    <dbReference type="NCBI Taxonomy" id="53620"/>
    <lineage>
        <taxon>Eukaryota</taxon>
        <taxon>Metazoa</taxon>
        <taxon>Spiralia</taxon>
        <taxon>Lophotrochozoa</taxon>
        <taxon>Annelida</taxon>
        <taxon>Polychaeta</taxon>
        <taxon>Sedentaria</taxon>
        <taxon>Canalipalpata</taxon>
        <taxon>Terebellida</taxon>
        <taxon>Terebelliformia</taxon>
        <taxon>Alvinellidae</taxon>
        <taxon>Paralvinella</taxon>
    </lineage>
</organism>
<accession>A0AAD9NDI6</accession>
<dbReference type="Proteomes" id="UP001208570">
    <property type="component" value="Unassembled WGS sequence"/>
</dbReference>
<comment type="caution">
    <text evidence="2">The sequence shown here is derived from an EMBL/GenBank/DDBJ whole genome shotgun (WGS) entry which is preliminary data.</text>
</comment>
<dbReference type="Pfam" id="PF00024">
    <property type="entry name" value="PAN_1"/>
    <property type="match status" value="1"/>
</dbReference>
<dbReference type="InterPro" id="IPR008979">
    <property type="entry name" value="Galactose-bd-like_sf"/>
</dbReference>
<proteinExistence type="predicted"/>
<dbReference type="InterPro" id="IPR003609">
    <property type="entry name" value="Pan_app"/>
</dbReference>
<dbReference type="AlphaFoldDB" id="A0AAD9NDI6"/>
<evidence type="ECO:0000259" key="1">
    <source>
        <dbReference type="PROSITE" id="PS50948"/>
    </source>
</evidence>
<dbReference type="Gene3D" id="2.60.120.260">
    <property type="entry name" value="Galactose-binding domain-like"/>
    <property type="match status" value="1"/>
</dbReference>
<dbReference type="SUPFAM" id="SSF49785">
    <property type="entry name" value="Galactose-binding domain-like"/>
    <property type="match status" value="1"/>
</dbReference>
<gene>
    <name evidence="2" type="ORF">LSH36_66g03018</name>
</gene>
<evidence type="ECO:0000313" key="3">
    <source>
        <dbReference type="Proteomes" id="UP001208570"/>
    </source>
</evidence>
<dbReference type="PROSITE" id="PS50948">
    <property type="entry name" value="PAN"/>
    <property type="match status" value="1"/>
</dbReference>
<dbReference type="Gene3D" id="3.50.4.10">
    <property type="entry name" value="Hepatocyte Growth Factor"/>
    <property type="match status" value="1"/>
</dbReference>
<reference evidence="2" key="1">
    <citation type="journal article" date="2023" name="Mol. Biol. Evol.">
        <title>Third-Generation Sequencing Reveals the Adaptive Role of the Epigenome in Three Deep-Sea Polychaetes.</title>
        <authorList>
            <person name="Perez M."/>
            <person name="Aroh O."/>
            <person name="Sun Y."/>
            <person name="Lan Y."/>
            <person name="Juniper S.K."/>
            <person name="Young C.R."/>
            <person name="Angers B."/>
            <person name="Qian P.Y."/>
        </authorList>
    </citation>
    <scope>NUCLEOTIDE SEQUENCE</scope>
    <source>
        <strain evidence="2">P08H-3</strain>
    </source>
</reference>
<evidence type="ECO:0000313" key="2">
    <source>
        <dbReference type="EMBL" id="KAK2164291.1"/>
    </source>
</evidence>
<dbReference type="EMBL" id="JAODUP010000066">
    <property type="protein sequence ID" value="KAK2164291.1"/>
    <property type="molecule type" value="Genomic_DNA"/>
</dbReference>
<keyword evidence="3" id="KW-1185">Reference proteome</keyword>
<protein>
    <recommendedName>
        <fullName evidence="1">Apple domain-containing protein</fullName>
    </recommendedName>
</protein>
<sequence>MALAKGVVVLGMYFISTAMGDLIVSKSVKYSYLTNSPSTSSLLEVIPSTKSMDQCMMTCSRNHQCKAVVYNTAEDCSLYNSSAGSGPLLETQEAFGEVSRDEIRGSPHEVPKPTNPVTCTASTQYLPCENAFDGDNSTNWAARGTANSWILLHYERPWHISEVTFKVADGGINACGFYWVFFGEISHTFIRSCSTEIQLVDKVMTLDPPIKTNDLKIVCYMDCPGATYGYLEIYEIFVV</sequence>
<name>A0AAD9NDI6_9ANNE</name>
<feature type="domain" description="Apple" evidence="1">
    <location>
        <begin position="24"/>
        <end position="102"/>
    </location>
</feature>